<proteinExistence type="predicted"/>
<dbReference type="Proteomes" id="UP000036608">
    <property type="component" value="Chromosome"/>
</dbReference>
<dbReference type="EMBL" id="CP011507">
    <property type="protein sequence ID" value="AKS10143.1"/>
    <property type="molecule type" value="Genomic_DNA"/>
</dbReference>
<evidence type="ECO:0000259" key="2">
    <source>
        <dbReference type="Pfam" id="PF20178"/>
    </source>
</evidence>
<protein>
    <recommendedName>
        <fullName evidence="2">Dermonecrotic toxin N-terminal domain-containing protein</fullName>
    </recommendedName>
</protein>
<accession>A0A0H5AIR8</accession>
<feature type="coiled-coil region" evidence="1">
    <location>
        <begin position="1261"/>
        <end position="1295"/>
    </location>
</feature>
<keyword evidence="1" id="KW-0175">Coiled coil</keyword>
<feature type="domain" description="Dermonecrotic toxin N-terminal" evidence="2">
    <location>
        <begin position="389"/>
        <end position="563"/>
    </location>
</feature>
<dbReference type="InterPro" id="IPR046673">
    <property type="entry name" value="ToxA_N"/>
</dbReference>
<sequence length="1851" mass="206885">MDFANLHAASAALGSNENAMRQAHQRLQRCHEEMLVLMAATPTVRTSIRWYLQQRLELNSDLVSLHFFPTDTAPRARFSLTEACGFFLGHPQASTEPLRAGEVVNLPAGHRYASWSVTRLLESVRALDLKQALLEGWNAYWMTRAPGTGVSRRERAAQLYKTHFEASAQFVQARRVQRADQLKVLQVLIDPHTVELNGQHLYTEQLRLNRANGTQLPLPGAWVVTLDSDAPVNQLLYLPFHDPAWQLFSNRTDLERWLLDHQQTLFKVNDPLAAIHYQVDVMPLNTGINQWLSSLAEAQYQSTQVSEPAYDLVEGSISALLIADEWDRQRQGNALFASAPALPETLIQDEPHATPIFGLLSADLPASERQGMIRQQLAAIEQWLGNDENVDLQHPKVMALKQQLDTLRGHQDAAATAAWGLLTRRVFDIPTLNTHYTALHSARLGGLLSEALIQHTLGQLTRDEHALVQNLLTPPAGTREASTPVAATLTLSLTRQLDSASTTVSTTELTGPFLITTAQALADPPTARHNALLYWPGAAGGLQRFNTRQDLEQSLLHLQADETALAVSYTPLTGDPLDHSLRRQQTAFDTEAATIRSNSPLLSQREHALENLRLRTLDSLLVPAAEARDAAFMQLIEQNNSSHLATRMPSWLQQTPGAHPRLKTLIEAFPEALLQAQALIARSLPEREGYLKLQIDARLRKDFALKQGFSVQLELPDSVEQRREPTGGAAPGTPVKVVNVPSAQRSSLTLEALALGNIDEAIGLRMAFKTLTVRADDATELATLKTGLTNAYLFKLVRDLNLAQKYEKLILETFKGNDQESLFATQYRRECLLQPSRLTLLLQGECAHLQGLIDAQALRLLQIATEADRTEAWNVEAKRIRLLPAHLTAGGSDTGGASPITLSGITFIEEQNSGQTLLYLPEVPDGQFLRPYANLEQARKALFDRCAQDSMARYVAGCALEGTVAGHLSRLQHAHQQGFDAMIGVGLPWPASTSLAAHQLDAYMGRLLQSHRNDSRSNADLTLQKYALQSDTLFMGIKIALGVLPVIGTAVNLADGVISLYNAVDAFRQGKTFHGITELVAVFESLVYALLDIAPAMGAPKASARAARQLTRIRQASRPLHRQPFWSALPRQKPAATRLRFEGYAYEKPLSLADVSPQANGIYRQVYRHAEGDFILHQGQTYQVEYDKHLRTLRLSGTRSKTYKQPIGLNERGQWDTHGGLYGTLVDGGLAGGGNLLGHLADQMDPWWPAAIREWLPAWWTDRAQRQLRTLMDRINRTEESMAALTNRINVLLARYAARDLSVIPDLEPLMNELIALAKTMDADLVRIGPHVRGNRARLLKKARSESAQDIVQCTQAHIKFSLELFIKTGDETTAALAHLHSLPFDQLAARTAQRAEVRRLRVQTFEYFLRLDNAIEQMNQWLPLVQGPLRTMMVNSAETINRGFSERHLVNIKAGELMDLIVRRHPGQDVSWHYLQGPLRNAEEELSRALYLQLHLLEAGAGPAQRNQILQYCIAVYGNYRRQLNSWRASVPMHFDDIYVDMMRAEIEKMRILAEKAMTYQSTPAPRGSNRRVFESVDNVLLIGETAPSAAGQPRRYTMTGPRGHEQIWEQTPNGKFQLTNPLPSTPWRPTARDLPATLQAARYRLDGVPAHRASVEGYARQGMSPNDLEFMMTSEADALNLQARHIEALDPQASILAELRRTATELTEQGRQLRIEQILKSQTPTEGYLDYLLTQRTDANPIVDIRKTGPIEALGKRQDGRPDFMQEYEIRDLRGVAPQVLWYAHFHYESSTPRQFDTFVKAHLKVPSQRRLGLKWQQIQAHDSGGSQVTPIWRGSIGKPFAKLHFQEI</sequence>
<evidence type="ECO:0000313" key="3">
    <source>
        <dbReference type="EMBL" id="AKS10143.1"/>
    </source>
</evidence>
<feature type="domain" description="Dermonecrotic toxin N-terminal" evidence="2">
    <location>
        <begin position="115"/>
        <end position="261"/>
    </location>
</feature>
<dbReference type="KEGG" id="ptv:AA957_08420"/>
<reference evidence="3 4" key="1">
    <citation type="journal article" date="2015" name="Genome Announc.">
        <title>Complete Genome Sequence of the Rhizobacterium Pseudomonas trivialis Strain IHBB745 with Multiple Plant Growth-Promoting Activities and Tolerance to Desiccation and Alkalinity.</title>
        <authorList>
            <person name="Gulati A."/>
            <person name="Swarnkar M.K."/>
            <person name="Vyas P."/>
            <person name="Rahi P."/>
            <person name="Thakur R."/>
            <person name="Thakur N."/>
            <person name="Singh A.K."/>
        </authorList>
    </citation>
    <scope>NUCLEOTIDE SEQUENCE [LARGE SCALE GENOMIC DNA]</scope>
    <source>
        <strain evidence="4">745</strain>
    </source>
</reference>
<name>A0A0H5AIR8_9PSED</name>
<dbReference type="Pfam" id="PF20178">
    <property type="entry name" value="ToxA_N"/>
    <property type="match status" value="3"/>
</dbReference>
<reference evidence="4" key="2">
    <citation type="submission" date="2015-05" db="EMBL/GenBank/DDBJ databases">
        <authorList>
            <person name="Swarnkar M.K."/>
            <person name="Vyas P."/>
            <person name="Rahi P."/>
            <person name="Thakur R."/>
            <person name="Thakur N."/>
            <person name="Singh A.K."/>
            <person name="Gulati A."/>
        </authorList>
    </citation>
    <scope>NUCLEOTIDE SEQUENCE [LARGE SCALE GENOMIC DNA]</scope>
    <source>
        <strain evidence="4">745</strain>
    </source>
</reference>
<gene>
    <name evidence="3" type="ORF">AA957_08420</name>
</gene>
<evidence type="ECO:0000256" key="1">
    <source>
        <dbReference type="SAM" id="Coils"/>
    </source>
</evidence>
<dbReference type="PATRIC" id="fig|200450.3.peg.1749"/>
<feature type="domain" description="Dermonecrotic toxin N-terminal" evidence="2">
    <location>
        <begin position="726"/>
        <end position="956"/>
    </location>
</feature>
<organism evidence="3 4">
    <name type="scientific">Pseudomonas trivialis</name>
    <dbReference type="NCBI Taxonomy" id="200450"/>
    <lineage>
        <taxon>Bacteria</taxon>
        <taxon>Pseudomonadati</taxon>
        <taxon>Pseudomonadota</taxon>
        <taxon>Gammaproteobacteria</taxon>
        <taxon>Pseudomonadales</taxon>
        <taxon>Pseudomonadaceae</taxon>
        <taxon>Pseudomonas</taxon>
    </lineage>
</organism>
<evidence type="ECO:0000313" key="4">
    <source>
        <dbReference type="Proteomes" id="UP000036608"/>
    </source>
</evidence>